<dbReference type="AlphaFoldDB" id="A0AAV2YVX5"/>
<comment type="caution">
    <text evidence="1">The sequence shown here is derived from an EMBL/GenBank/DDBJ whole genome shotgun (WGS) entry which is preliminary data.</text>
</comment>
<evidence type="ECO:0000313" key="2">
    <source>
        <dbReference type="Proteomes" id="UP001146120"/>
    </source>
</evidence>
<evidence type="ECO:0000313" key="1">
    <source>
        <dbReference type="EMBL" id="DAZ98295.1"/>
    </source>
</evidence>
<sequence>MSVEGIRTIYCISGTACAGDVSDGVCPGRQAPDLPYGSTCGLVRTNVYGCKPYLDDNQTSVAEMSAGDLINCSGHPGGNMPVSVAGAGTFCGSAPVCSGTIYGNCPGELSGLTQPARCDYVREGVYGCTVLP</sequence>
<dbReference type="EMBL" id="DAKRPA010000110">
    <property type="protein sequence ID" value="DAZ98295.1"/>
    <property type="molecule type" value="Genomic_DNA"/>
</dbReference>
<protein>
    <submittedName>
        <fullName evidence="1">Uncharacterized protein</fullName>
    </submittedName>
</protein>
<reference evidence="1" key="1">
    <citation type="submission" date="2022-11" db="EMBL/GenBank/DDBJ databases">
        <authorList>
            <person name="Morgan W.R."/>
            <person name="Tartar A."/>
        </authorList>
    </citation>
    <scope>NUCLEOTIDE SEQUENCE</scope>
    <source>
        <strain evidence="1">ARSEF 373</strain>
    </source>
</reference>
<keyword evidence="2" id="KW-1185">Reference proteome</keyword>
<name>A0AAV2YVX5_9STRA</name>
<proteinExistence type="predicted"/>
<reference evidence="1" key="2">
    <citation type="journal article" date="2023" name="Microbiol Resour">
        <title>Decontamination and Annotation of the Draft Genome Sequence of the Oomycete Lagenidium giganteum ARSEF 373.</title>
        <authorList>
            <person name="Morgan W.R."/>
            <person name="Tartar A."/>
        </authorList>
    </citation>
    <scope>NUCLEOTIDE SEQUENCE</scope>
    <source>
        <strain evidence="1">ARSEF 373</strain>
    </source>
</reference>
<gene>
    <name evidence="1" type="ORF">N0F65_008881</name>
</gene>
<accession>A0AAV2YVX5</accession>
<dbReference type="Proteomes" id="UP001146120">
    <property type="component" value="Unassembled WGS sequence"/>
</dbReference>
<organism evidence="1 2">
    <name type="scientific">Lagenidium giganteum</name>
    <dbReference type="NCBI Taxonomy" id="4803"/>
    <lineage>
        <taxon>Eukaryota</taxon>
        <taxon>Sar</taxon>
        <taxon>Stramenopiles</taxon>
        <taxon>Oomycota</taxon>
        <taxon>Peronosporomycetes</taxon>
        <taxon>Pythiales</taxon>
        <taxon>Pythiaceae</taxon>
    </lineage>
</organism>